<dbReference type="InterPro" id="IPR018062">
    <property type="entry name" value="HTH_AraC-typ_CS"/>
</dbReference>
<gene>
    <name evidence="5" type="ORF">ARHIZOSPH14_14570</name>
</gene>
<dbReference type="EMBL" id="BSDP01000001">
    <property type="protein sequence ID" value="GLI27215.1"/>
    <property type="molecule type" value="Genomic_DNA"/>
</dbReference>
<dbReference type="SUPFAM" id="SSF46689">
    <property type="entry name" value="Homeodomain-like"/>
    <property type="match status" value="1"/>
</dbReference>
<dbReference type="Proteomes" id="UP001144396">
    <property type="component" value="Unassembled WGS sequence"/>
</dbReference>
<proteinExistence type="predicted"/>
<dbReference type="GO" id="GO:0003700">
    <property type="term" value="F:DNA-binding transcription factor activity"/>
    <property type="evidence" value="ECO:0007669"/>
    <property type="project" value="InterPro"/>
</dbReference>
<dbReference type="InterPro" id="IPR035418">
    <property type="entry name" value="AraC-bd_2"/>
</dbReference>
<reference evidence="5" key="1">
    <citation type="submission" date="2022-12" db="EMBL/GenBank/DDBJ databases">
        <title>Reference genome sequencing for broad-spectrum identification of bacterial and archaeal isolates by mass spectrometry.</title>
        <authorList>
            <person name="Sekiguchi Y."/>
            <person name="Tourlousse D.M."/>
        </authorList>
    </citation>
    <scope>NUCLEOTIDE SEQUENCE</scope>
    <source>
        <strain evidence="5">14</strain>
    </source>
</reference>
<feature type="domain" description="HTH araC/xylS-type" evidence="4">
    <location>
        <begin position="202"/>
        <end position="304"/>
    </location>
</feature>
<dbReference type="PROSITE" id="PS00041">
    <property type="entry name" value="HTH_ARAC_FAMILY_1"/>
    <property type="match status" value="1"/>
</dbReference>
<dbReference type="Pfam" id="PF12833">
    <property type="entry name" value="HTH_18"/>
    <property type="match status" value="1"/>
</dbReference>
<name>A0A9W6CX05_9MICO</name>
<sequence>MDVQEVQTADEWEDIVSRCFVPLSCLSFEECFYGRMEHLRIDDRLTVSSVESAGHSAERTARTARHADGDDLHLSLQLGSTGLVAQNERSVRVGPGSVTSYATDQAYYLDYSPPSQRQLIIQVSRSSLGIPNRLIDESCRRLLVPSNASTRTLFAHASALRSAVPLATPSGVDELAEATRDLAATMIRSSFTASEVLPQTPAALLATIEEHLRHHAADPELSLDSVAHRHYISRRKLYLLFERNDTTPADFLRRTRLRIGERMLRDEDDPVADVAVRAGFSDPTTFARAFRREYGATPREYRDLHAPRIPAHSAA</sequence>
<evidence type="ECO:0000256" key="3">
    <source>
        <dbReference type="ARBA" id="ARBA00023163"/>
    </source>
</evidence>
<evidence type="ECO:0000313" key="6">
    <source>
        <dbReference type="Proteomes" id="UP001144396"/>
    </source>
</evidence>
<dbReference type="SMART" id="SM00342">
    <property type="entry name" value="HTH_ARAC"/>
    <property type="match status" value="1"/>
</dbReference>
<dbReference type="PANTHER" id="PTHR46796:SF6">
    <property type="entry name" value="ARAC SUBFAMILY"/>
    <property type="match status" value="1"/>
</dbReference>
<dbReference type="Gene3D" id="1.10.10.60">
    <property type="entry name" value="Homeodomain-like"/>
    <property type="match status" value="1"/>
</dbReference>
<dbReference type="AlphaFoldDB" id="A0A9W6CX05"/>
<dbReference type="PANTHER" id="PTHR46796">
    <property type="entry name" value="HTH-TYPE TRANSCRIPTIONAL ACTIVATOR RHAS-RELATED"/>
    <property type="match status" value="1"/>
</dbReference>
<evidence type="ECO:0000256" key="2">
    <source>
        <dbReference type="ARBA" id="ARBA00023125"/>
    </source>
</evidence>
<dbReference type="InterPro" id="IPR050204">
    <property type="entry name" value="AraC_XylS_family_regulators"/>
</dbReference>
<comment type="caution">
    <text evidence="5">The sequence shown here is derived from an EMBL/GenBank/DDBJ whole genome shotgun (WGS) entry which is preliminary data.</text>
</comment>
<protein>
    <recommendedName>
        <fullName evidence="4">HTH araC/xylS-type domain-containing protein</fullName>
    </recommendedName>
</protein>
<keyword evidence="6" id="KW-1185">Reference proteome</keyword>
<keyword evidence="1" id="KW-0805">Transcription regulation</keyword>
<dbReference type="PRINTS" id="PR00032">
    <property type="entry name" value="HTHARAC"/>
</dbReference>
<dbReference type="Pfam" id="PF14525">
    <property type="entry name" value="AraC_binding_2"/>
    <property type="match status" value="1"/>
</dbReference>
<organism evidence="5 6">
    <name type="scientific">Agromyces rhizosphaerae</name>
    <dbReference type="NCBI Taxonomy" id="88374"/>
    <lineage>
        <taxon>Bacteria</taxon>
        <taxon>Bacillati</taxon>
        <taxon>Actinomycetota</taxon>
        <taxon>Actinomycetes</taxon>
        <taxon>Micrococcales</taxon>
        <taxon>Microbacteriaceae</taxon>
        <taxon>Agromyces</taxon>
    </lineage>
</organism>
<dbReference type="InterPro" id="IPR020449">
    <property type="entry name" value="Tscrpt_reg_AraC-type_HTH"/>
</dbReference>
<evidence type="ECO:0000313" key="5">
    <source>
        <dbReference type="EMBL" id="GLI27215.1"/>
    </source>
</evidence>
<evidence type="ECO:0000259" key="4">
    <source>
        <dbReference type="PROSITE" id="PS01124"/>
    </source>
</evidence>
<dbReference type="InterPro" id="IPR009057">
    <property type="entry name" value="Homeodomain-like_sf"/>
</dbReference>
<evidence type="ECO:0000256" key="1">
    <source>
        <dbReference type="ARBA" id="ARBA00023015"/>
    </source>
</evidence>
<keyword evidence="3" id="KW-0804">Transcription</keyword>
<accession>A0A9W6CX05</accession>
<dbReference type="PROSITE" id="PS01124">
    <property type="entry name" value="HTH_ARAC_FAMILY_2"/>
    <property type="match status" value="1"/>
</dbReference>
<dbReference type="GO" id="GO:0043565">
    <property type="term" value="F:sequence-specific DNA binding"/>
    <property type="evidence" value="ECO:0007669"/>
    <property type="project" value="InterPro"/>
</dbReference>
<keyword evidence="2" id="KW-0238">DNA-binding</keyword>
<dbReference type="InterPro" id="IPR018060">
    <property type="entry name" value="HTH_AraC"/>
</dbReference>